<dbReference type="PANTHER" id="PTHR23517:SF2">
    <property type="entry name" value="MULTIDRUG RESISTANCE PROTEIN MDTH"/>
    <property type="match status" value="1"/>
</dbReference>
<keyword evidence="3" id="KW-1003">Cell membrane</keyword>
<reference evidence="9 10" key="1">
    <citation type="journal article" date="2017" name="New Microbes New Infect">
        <title>Genome sequence of 'Leucobacter massiliensis' sp. nov. isolated from human pharynx after travel to the 2014 Hajj.</title>
        <authorList>
            <person name="Leangapichart T."/>
            <person name="Gautret P."/>
            <person name="Nguyen T.T."/>
            <person name="Armstrong N."/>
            <person name="Rolain J.M."/>
        </authorList>
    </citation>
    <scope>NUCLEOTIDE SEQUENCE [LARGE SCALE GENOMIC DNA]</scope>
    <source>
        <strain evidence="9 10">122RC15</strain>
    </source>
</reference>
<feature type="transmembrane region" description="Helical" evidence="7">
    <location>
        <begin position="85"/>
        <end position="103"/>
    </location>
</feature>
<dbReference type="InterPro" id="IPR011701">
    <property type="entry name" value="MFS"/>
</dbReference>
<accession>A0A2S9QLJ2</accession>
<evidence type="ECO:0000313" key="9">
    <source>
        <dbReference type="EMBL" id="PRI10452.1"/>
    </source>
</evidence>
<feature type="transmembrane region" description="Helical" evidence="7">
    <location>
        <begin position="109"/>
        <end position="127"/>
    </location>
</feature>
<name>A0A2S9QLJ2_9MICO</name>
<dbReference type="InterPro" id="IPR036259">
    <property type="entry name" value="MFS_trans_sf"/>
</dbReference>
<dbReference type="InterPro" id="IPR020846">
    <property type="entry name" value="MFS_dom"/>
</dbReference>
<evidence type="ECO:0000256" key="7">
    <source>
        <dbReference type="SAM" id="Phobius"/>
    </source>
</evidence>
<feature type="transmembrane region" description="Helical" evidence="7">
    <location>
        <begin position="48"/>
        <end position="65"/>
    </location>
</feature>
<evidence type="ECO:0000313" key="10">
    <source>
        <dbReference type="Proteomes" id="UP000238650"/>
    </source>
</evidence>
<feature type="transmembrane region" description="Helical" evidence="7">
    <location>
        <begin position="352"/>
        <end position="372"/>
    </location>
</feature>
<evidence type="ECO:0000256" key="4">
    <source>
        <dbReference type="ARBA" id="ARBA00022692"/>
    </source>
</evidence>
<sequence>MSRTKRGILRTFRALPAQVRLILFAMAGFNAGFSLVIPFLAVHMTENLHLGAALVGLILGARMAAQQGLFALGGALSDRFGVRPMVLTGIALRIVGLLTVGIATHPGLLLIGILLVGVAAAAFAPAVESANASYGARLENEGVLRRTELFAIEQVFSRIGTALGPVIGTALVFVPFIWTSLAASLIFAALLIAFAVLLPRALRVNATPVSVRKGMILPLKNRAFLAIAIPGSLYLGAQNLFYVFLPAHIAPEMIGAFYIGSALVVIAGQAPLRMLTRNLPTKTSLVGGLLLTAIAFAVPGSAFLLPVQDGSAPLIGALIVWTVLLQLGQMLIMPALRDRVARTAGEGNLGSYFGMLSTLGGFLALGLTWASGAIVDVAGNDAPGAWLAISLVFVLAGFTIRATLHDEASAQKRRR</sequence>
<keyword evidence="6 7" id="KW-0472">Membrane</keyword>
<dbReference type="GO" id="GO:0022857">
    <property type="term" value="F:transmembrane transporter activity"/>
    <property type="evidence" value="ECO:0007669"/>
    <property type="project" value="InterPro"/>
</dbReference>
<comment type="subcellular location">
    <subcellularLocation>
        <location evidence="1">Cell membrane</location>
        <topology evidence="1">Multi-pass membrane protein</topology>
    </subcellularLocation>
</comment>
<evidence type="ECO:0000259" key="8">
    <source>
        <dbReference type="PROSITE" id="PS50850"/>
    </source>
</evidence>
<feature type="transmembrane region" description="Helical" evidence="7">
    <location>
        <begin position="253"/>
        <end position="272"/>
    </location>
</feature>
<feature type="transmembrane region" description="Helical" evidence="7">
    <location>
        <begin position="384"/>
        <end position="404"/>
    </location>
</feature>
<dbReference type="PANTHER" id="PTHR23517">
    <property type="entry name" value="RESISTANCE PROTEIN MDTM, PUTATIVE-RELATED-RELATED"/>
    <property type="match status" value="1"/>
</dbReference>
<dbReference type="GO" id="GO:0005886">
    <property type="term" value="C:plasma membrane"/>
    <property type="evidence" value="ECO:0007669"/>
    <property type="project" value="UniProtKB-SubCell"/>
</dbReference>
<evidence type="ECO:0000256" key="2">
    <source>
        <dbReference type="ARBA" id="ARBA00022448"/>
    </source>
</evidence>
<feature type="domain" description="Major facilitator superfamily (MFS) profile" evidence="8">
    <location>
        <begin position="1"/>
        <end position="415"/>
    </location>
</feature>
<evidence type="ECO:0000256" key="1">
    <source>
        <dbReference type="ARBA" id="ARBA00004651"/>
    </source>
</evidence>
<evidence type="ECO:0000256" key="6">
    <source>
        <dbReference type="ARBA" id="ARBA00023136"/>
    </source>
</evidence>
<evidence type="ECO:0000256" key="3">
    <source>
        <dbReference type="ARBA" id="ARBA00022475"/>
    </source>
</evidence>
<comment type="caution">
    <text evidence="9">The sequence shown here is derived from an EMBL/GenBank/DDBJ whole genome shotgun (WGS) entry which is preliminary data.</text>
</comment>
<dbReference type="SUPFAM" id="SSF103473">
    <property type="entry name" value="MFS general substrate transporter"/>
    <property type="match status" value="1"/>
</dbReference>
<gene>
    <name evidence="9" type="ORF">B4915_11765</name>
</gene>
<dbReference type="EMBL" id="MWZD01000019">
    <property type="protein sequence ID" value="PRI10452.1"/>
    <property type="molecule type" value="Genomic_DNA"/>
</dbReference>
<keyword evidence="10" id="KW-1185">Reference proteome</keyword>
<feature type="transmembrane region" description="Helical" evidence="7">
    <location>
        <begin position="155"/>
        <end position="178"/>
    </location>
</feature>
<proteinExistence type="predicted"/>
<organism evidence="9 10">
    <name type="scientific">Leucobacter massiliensis</name>
    <dbReference type="NCBI Taxonomy" id="1686285"/>
    <lineage>
        <taxon>Bacteria</taxon>
        <taxon>Bacillati</taxon>
        <taxon>Actinomycetota</taxon>
        <taxon>Actinomycetes</taxon>
        <taxon>Micrococcales</taxon>
        <taxon>Microbacteriaceae</taxon>
        <taxon>Leucobacter</taxon>
    </lineage>
</organism>
<dbReference type="Proteomes" id="UP000238650">
    <property type="component" value="Unassembled WGS sequence"/>
</dbReference>
<evidence type="ECO:0000256" key="5">
    <source>
        <dbReference type="ARBA" id="ARBA00022989"/>
    </source>
</evidence>
<dbReference type="RefSeq" id="WP_105806017.1">
    <property type="nucleotide sequence ID" value="NZ_MWZD01000019.1"/>
</dbReference>
<dbReference type="PROSITE" id="PS50850">
    <property type="entry name" value="MFS"/>
    <property type="match status" value="1"/>
</dbReference>
<keyword evidence="4 7" id="KW-0812">Transmembrane</keyword>
<protein>
    <recommendedName>
        <fullName evidence="8">Major facilitator superfamily (MFS) profile domain-containing protein</fullName>
    </recommendedName>
</protein>
<keyword evidence="2" id="KW-0813">Transport</keyword>
<dbReference type="AlphaFoldDB" id="A0A2S9QLJ2"/>
<dbReference type="OrthoDB" id="3285778at2"/>
<feature type="transmembrane region" description="Helical" evidence="7">
    <location>
        <begin position="284"/>
        <end position="305"/>
    </location>
</feature>
<feature type="transmembrane region" description="Helical" evidence="7">
    <location>
        <begin position="311"/>
        <end position="332"/>
    </location>
</feature>
<feature type="transmembrane region" description="Helical" evidence="7">
    <location>
        <begin position="21"/>
        <end position="42"/>
    </location>
</feature>
<dbReference type="Gene3D" id="1.20.1250.20">
    <property type="entry name" value="MFS general substrate transporter like domains"/>
    <property type="match status" value="1"/>
</dbReference>
<dbReference type="InterPro" id="IPR050171">
    <property type="entry name" value="MFS_Transporters"/>
</dbReference>
<feature type="transmembrane region" description="Helical" evidence="7">
    <location>
        <begin position="184"/>
        <end position="202"/>
    </location>
</feature>
<keyword evidence="5 7" id="KW-1133">Transmembrane helix</keyword>
<feature type="transmembrane region" description="Helical" evidence="7">
    <location>
        <begin position="223"/>
        <end position="247"/>
    </location>
</feature>
<dbReference type="Pfam" id="PF07690">
    <property type="entry name" value="MFS_1"/>
    <property type="match status" value="1"/>
</dbReference>